<dbReference type="OrthoDB" id="9776853at2"/>
<dbReference type="InterPro" id="IPR000073">
    <property type="entry name" value="AB_hydrolase_1"/>
</dbReference>
<evidence type="ECO:0000313" key="3">
    <source>
        <dbReference type="Proteomes" id="UP000257076"/>
    </source>
</evidence>
<proteinExistence type="predicted"/>
<dbReference type="InterPro" id="IPR050266">
    <property type="entry name" value="AB_hydrolase_sf"/>
</dbReference>
<protein>
    <submittedName>
        <fullName evidence="2">Pimeloyl-ACP methyl ester carboxylesterase</fullName>
    </submittedName>
</protein>
<reference evidence="2 3" key="1">
    <citation type="submission" date="2018-08" db="EMBL/GenBank/DDBJ databases">
        <title>Genomic Encyclopedia of Type Strains, Phase IV (KMG-IV): sequencing the most valuable type-strain genomes for metagenomic binning, comparative biology and taxonomic classification.</title>
        <authorList>
            <person name="Goeker M."/>
        </authorList>
    </citation>
    <scope>NUCLEOTIDE SEQUENCE [LARGE SCALE GENOMIC DNA]</scope>
    <source>
        <strain evidence="2 3">DSM 17274</strain>
    </source>
</reference>
<dbReference type="SUPFAM" id="SSF53474">
    <property type="entry name" value="alpha/beta-Hydrolases"/>
    <property type="match status" value="1"/>
</dbReference>
<dbReference type="AlphaFoldDB" id="A0A3E0B350"/>
<feature type="domain" description="AB hydrolase-1" evidence="1">
    <location>
        <begin position="13"/>
        <end position="125"/>
    </location>
</feature>
<comment type="caution">
    <text evidence="2">The sequence shown here is derived from an EMBL/GenBank/DDBJ whole genome shotgun (WGS) entry which is preliminary data.</text>
</comment>
<dbReference type="Gene3D" id="3.40.50.1820">
    <property type="entry name" value="alpha/beta hydrolase"/>
    <property type="match status" value="1"/>
</dbReference>
<organism evidence="2 3">
    <name type="scientific">Jeotgalicoccus halotolerans</name>
    <dbReference type="NCBI Taxonomy" id="157227"/>
    <lineage>
        <taxon>Bacteria</taxon>
        <taxon>Bacillati</taxon>
        <taxon>Bacillota</taxon>
        <taxon>Bacilli</taxon>
        <taxon>Bacillales</taxon>
        <taxon>Staphylococcaceae</taxon>
        <taxon>Jeotgalicoccus</taxon>
    </lineage>
</organism>
<dbReference type="PRINTS" id="PR00111">
    <property type="entry name" value="ABHYDROLASE"/>
</dbReference>
<gene>
    <name evidence="2" type="ORF">DFR63_0028</name>
</gene>
<dbReference type="PANTHER" id="PTHR43798">
    <property type="entry name" value="MONOACYLGLYCEROL LIPASE"/>
    <property type="match status" value="1"/>
</dbReference>
<keyword evidence="3" id="KW-1185">Reference proteome</keyword>
<evidence type="ECO:0000259" key="1">
    <source>
        <dbReference type="Pfam" id="PF00561"/>
    </source>
</evidence>
<dbReference type="InterPro" id="IPR029058">
    <property type="entry name" value="AB_hydrolase_fold"/>
</dbReference>
<evidence type="ECO:0000313" key="2">
    <source>
        <dbReference type="EMBL" id="REG26386.1"/>
    </source>
</evidence>
<dbReference type="Proteomes" id="UP000257076">
    <property type="component" value="Unassembled WGS sequence"/>
</dbReference>
<sequence length="245" mass="27594">MILHTEVSGTGEALVFLHTGLQTGKTELSIQKEYFEKKYKVILPDLRGHGQSATNDYSNYFHNAATDLFETLAELEIKSAHIAGCSLGALVGLTFAKTYPEKIITLTLSGIMSEKPSDWESLNKTDKESASTLLNNSEAINYFDTIHKDDWRKLLKLTEEPDWYPFSQTVDLSALNFPILYIVGENNPRETAGTLKYPENNKNVHVSIIPFAGHTVHLDQPEIYNSIVDKFIINSLNQEEVEEQI</sequence>
<dbReference type="Pfam" id="PF00561">
    <property type="entry name" value="Abhydrolase_1"/>
    <property type="match status" value="1"/>
</dbReference>
<dbReference type="RefSeq" id="WP_115883758.1">
    <property type="nucleotide sequence ID" value="NZ_CBCSHX010000010.1"/>
</dbReference>
<dbReference type="EMBL" id="QUMW01000001">
    <property type="protein sequence ID" value="REG26386.1"/>
    <property type="molecule type" value="Genomic_DNA"/>
</dbReference>
<accession>A0A3E0B350</accession>
<name>A0A3E0B350_9STAP</name>